<dbReference type="InterPro" id="IPR050549">
    <property type="entry name" value="MFS_Trehalose_Transporter"/>
</dbReference>
<dbReference type="PRINTS" id="PR00171">
    <property type="entry name" value="SUGRTRNSPORT"/>
</dbReference>
<dbReference type="Gene3D" id="1.20.1250.20">
    <property type="entry name" value="MFS general substrate transporter like domains"/>
    <property type="match status" value="1"/>
</dbReference>
<evidence type="ECO:0000256" key="6">
    <source>
        <dbReference type="ARBA" id="ARBA00023180"/>
    </source>
</evidence>
<feature type="transmembrane region" description="Helical" evidence="10">
    <location>
        <begin position="155"/>
        <end position="178"/>
    </location>
</feature>
<feature type="compositionally biased region" description="Polar residues" evidence="9">
    <location>
        <begin position="1"/>
        <end position="16"/>
    </location>
</feature>
<comment type="subcellular location">
    <subcellularLocation>
        <location evidence="1">Cell membrane</location>
        <topology evidence="1">Multi-pass membrane protein</topology>
    </subcellularLocation>
</comment>
<dbReference type="Proteomes" id="UP000268350">
    <property type="component" value="Unassembled WGS sequence"/>
</dbReference>
<feature type="transmembrane region" description="Helical" evidence="10">
    <location>
        <begin position="132"/>
        <end position="149"/>
    </location>
</feature>
<protein>
    <submittedName>
        <fullName evidence="12">Blast:Facilitated trehalose transporter Tret1</fullName>
    </submittedName>
</protein>
<evidence type="ECO:0000256" key="7">
    <source>
        <dbReference type="ARBA" id="ARBA00024348"/>
    </source>
</evidence>
<evidence type="ECO:0000259" key="11">
    <source>
        <dbReference type="PROSITE" id="PS50850"/>
    </source>
</evidence>
<dbReference type="Pfam" id="PF00083">
    <property type="entry name" value="Sugar_tr"/>
    <property type="match status" value="1"/>
</dbReference>
<dbReference type="PROSITE" id="PS50850">
    <property type="entry name" value="MFS"/>
    <property type="match status" value="1"/>
</dbReference>
<feature type="transmembrane region" description="Helical" evidence="10">
    <location>
        <begin position="300"/>
        <end position="321"/>
    </location>
</feature>
<gene>
    <name evidence="12" type="ORF">DGUA_6G005119</name>
</gene>
<keyword evidence="6" id="KW-0325">Glycoprotein</keyword>
<dbReference type="SUPFAM" id="SSF103473">
    <property type="entry name" value="MFS general substrate transporter"/>
    <property type="match status" value="1"/>
</dbReference>
<feature type="domain" description="Major facilitator superfamily (MFS) profile" evidence="11">
    <location>
        <begin position="59"/>
        <end position="489"/>
    </location>
</feature>
<keyword evidence="4 10" id="KW-1133">Transmembrane helix</keyword>
<evidence type="ECO:0000313" key="12">
    <source>
        <dbReference type="EMBL" id="SPP80250.1"/>
    </source>
</evidence>
<accession>A0A3B0JXL8</accession>
<evidence type="ECO:0000256" key="10">
    <source>
        <dbReference type="SAM" id="Phobius"/>
    </source>
</evidence>
<keyword evidence="3 10" id="KW-0812">Transmembrane</keyword>
<dbReference type="FunFam" id="1.20.1250.20:FF:000055">
    <property type="entry name" value="Facilitated trehalose transporter Tret1-2 homolog"/>
    <property type="match status" value="1"/>
</dbReference>
<evidence type="ECO:0000256" key="5">
    <source>
        <dbReference type="ARBA" id="ARBA00023136"/>
    </source>
</evidence>
<dbReference type="InterPro" id="IPR005828">
    <property type="entry name" value="MFS_sugar_transport-like"/>
</dbReference>
<evidence type="ECO:0000256" key="8">
    <source>
        <dbReference type="RuleBase" id="RU003346"/>
    </source>
</evidence>
<name>A0A3B0JXL8_DROGU</name>
<evidence type="ECO:0000256" key="3">
    <source>
        <dbReference type="ARBA" id="ARBA00022692"/>
    </source>
</evidence>
<feature type="transmembrane region" description="Helical" evidence="10">
    <location>
        <begin position="104"/>
        <end position="125"/>
    </location>
</feature>
<keyword evidence="8" id="KW-0813">Transport</keyword>
<organism evidence="12 13">
    <name type="scientific">Drosophila guanche</name>
    <name type="common">Fruit fly</name>
    <dbReference type="NCBI Taxonomy" id="7266"/>
    <lineage>
        <taxon>Eukaryota</taxon>
        <taxon>Metazoa</taxon>
        <taxon>Ecdysozoa</taxon>
        <taxon>Arthropoda</taxon>
        <taxon>Hexapoda</taxon>
        <taxon>Insecta</taxon>
        <taxon>Pterygota</taxon>
        <taxon>Neoptera</taxon>
        <taxon>Endopterygota</taxon>
        <taxon>Diptera</taxon>
        <taxon>Brachycera</taxon>
        <taxon>Muscomorpha</taxon>
        <taxon>Ephydroidea</taxon>
        <taxon>Drosophilidae</taxon>
        <taxon>Drosophila</taxon>
        <taxon>Sophophora</taxon>
    </lineage>
</organism>
<evidence type="ECO:0000256" key="4">
    <source>
        <dbReference type="ARBA" id="ARBA00022989"/>
    </source>
</evidence>
<evidence type="ECO:0000256" key="9">
    <source>
        <dbReference type="SAM" id="MobiDB-lite"/>
    </source>
</evidence>
<feature type="transmembrane region" description="Helical" evidence="10">
    <location>
        <begin position="406"/>
        <end position="424"/>
    </location>
</feature>
<dbReference type="InterPro" id="IPR005829">
    <property type="entry name" value="Sugar_transporter_CS"/>
</dbReference>
<proteinExistence type="inferred from homology"/>
<dbReference type="InterPro" id="IPR020846">
    <property type="entry name" value="MFS_dom"/>
</dbReference>
<feature type="transmembrane region" description="Helical" evidence="10">
    <location>
        <begin position="464"/>
        <end position="485"/>
    </location>
</feature>
<feature type="transmembrane region" description="Helical" evidence="10">
    <location>
        <begin position="436"/>
        <end position="458"/>
    </location>
</feature>
<evidence type="ECO:0000256" key="2">
    <source>
        <dbReference type="ARBA" id="ARBA00022475"/>
    </source>
</evidence>
<dbReference type="EMBL" id="OUUW01000005">
    <property type="protein sequence ID" value="SPP80250.1"/>
    <property type="molecule type" value="Genomic_DNA"/>
</dbReference>
<dbReference type="PANTHER" id="PTHR48021">
    <property type="match status" value="1"/>
</dbReference>
<feature type="region of interest" description="Disordered" evidence="9">
    <location>
        <begin position="1"/>
        <end position="20"/>
    </location>
</feature>
<reference evidence="13" key="1">
    <citation type="submission" date="2018-01" db="EMBL/GenBank/DDBJ databases">
        <authorList>
            <person name="Alioto T."/>
            <person name="Alioto T."/>
        </authorList>
    </citation>
    <scope>NUCLEOTIDE SEQUENCE [LARGE SCALE GENOMIC DNA]</scope>
</reference>
<dbReference type="NCBIfam" id="TIGR00879">
    <property type="entry name" value="SP"/>
    <property type="match status" value="1"/>
</dbReference>
<dbReference type="InterPro" id="IPR036259">
    <property type="entry name" value="MFS_trans_sf"/>
</dbReference>
<dbReference type="GO" id="GO:0051119">
    <property type="term" value="F:sugar transmembrane transporter activity"/>
    <property type="evidence" value="ECO:0007669"/>
    <property type="project" value="InterPro"/>
</dbReference>
<sequence length="505" mass="54649">MSQDHCPSTRQSSQMPSVGHVEDTVGQYSYTEVSSFQVSEGNTRNMSPEPVKTGRIFMAAVAANLSAFVVGTCLGWTSPVAPKLKAEDTSDSPLDRPITSDEDAWISSLIAIGALMAPFVAGPLADRIGRKWVLLSSSLFFVLAFGINMGASEVWILYLSRLIQGFGVGFVMTVQPMYVGEISTDNVRGATGSLMQLFIVAGILYVYAIGPFVSYMALQWCCIVVPIIFDVVFYFMPESPHYFAGKGRKTDALRSLQFLRGQSAEGVHDEMAEIQSSVEEAMASKGTIMDLFKNPGNRKALFICAGLISFQQLSGINVVLFNSQSIFASANTGLDPAIATIIIGCVQVASSGLTPIVADRLGRKVMLLTSASVMTVGLTALGAFFYMQLVVGDISSVVWMPVPALVIYNIVYCTGFGPLPWAVLGEMFPANIKSSASSIVASTCWTLGFLVTYFYPALDALGSYYAFWLFAGFMVVAFFFVLFVVMETKGLSLQEIQDRLNSKSN</sequence>
<keyword evidence="2" id="KW-1003">Cell membrane</keyword>
<feature type="transmembrane region" description="Helical" evidence="10">
    <location>
        <begin position="216"/>
        <end position="236"/>
    </location>
</feature>
<feature type="transmembrane region" description="Helical" evidence="10">
    <location>
        <begin position="365"/>
        <end position="386"/>
    </location>
</feature>
<dbReference type="PANTHER" id="PTHR48021:SF47">
    <property type="entry name" value="GH17672P"/>
    <property type="match status" value="1"/>
</dbReference>
<dbReference type="PROSITE" id="PS00216">
    <property type="entry name" value="SUGAR_TRANSPORT_1"/>
    <property type="match status" value="1"/>
</dbReference>
<feature type="transmembrane region" description="Helical" evidence="10">
    <location>
        <begin position="190"/>
        <end position="210"/>
    </location>
</feature>
<comment type="similarity">
    <text evidence="7">Belongs to the major facilitator superfamily. Sugar transporter (TC 2.A.1.1) family. Trehalose transporter subfamily.</text>
</comment>
<evidence type="ECO:0000313" key="13">
    <source>
        <dbReference type="Proteomes" id="UP000268350"/>
    </source>
</evidence>
<dbReference type="CDD" id="cd17358">
    <property type="entry name" value="MFS_GLUT6_8_Class3_like"/>
    <property type="match status" value="1"/>
</dbReference>
<dbReference type="OrthoDB" id="4142200at2759"/>
<dbReference type="PROSITE" id="PS00217">
    <property type="entry name" value="SUGAR_TRANSPORT_2"/>
    <property type="match status" value="1"/>
</dbReference>
<evidence type="ECO:0000256" key="1">
    <source>
        <dbReference type="ARBA" id="ARBA00004651"/>
    </source>
</evidence>
<feature type="transmembrane region" description="Helical" evidence="10">
    <location>
        <begin position="56"/>
        <end position="77"/>
    </location>
</feature>
<dbReference type="InterPro" id="IPR044775">
    <property type="entry name" value="MFS_ERD6/Tret1-like"/>
</dbReference>
<keyword evidence="13" id="KW-1185">Reference proteome</keyword>
<keyword evidence="5 10" id="KW-0472">Membrane</keyword>
<dbReference type="AlphaFoldDB" id="A0A3B0JXL8"/>
<dbReference type="InterPro" id="IPR003663">
    <property type="entry name" value="Sugar/inositol_transpt"/>
</dbReference>
<feature type="transmembrane region" description="Helical" evidence="10">
    <location>
        <begin position="337"/>
        <end position="358"/>
    </location>
</feature>
<dbReference type="GO" id="GO:0005886">
    <property type="term" value="C:plasma membrane"/>
    <property type="evidence" value="ECO:0007669"/>
    <property type="project" value="UniProtKB-SubCell"/>
</dbReference>